<protein>
    <submittedName>
        <fullName evidence="1">Uncharacterized protein</fullName>
    </submittedName>
</protein>
<dbReference type="AlphaFoldDB" id="A0A1Q6F2D4"/>
<dbReference type="RefSeq" id="WP_276678560.1">
    <property type="nucleotide sequence ID" value="NZ_BAAFLA010000007.1"/>
</dbReference>
<accession>A0A1Q6F2D4</accession>
<name>A0A1Q6F2D4_9BACT</name>
<comment type="caution">
    <text evidence="1">The sequence shown here is derived from an EMBL/GenBank/DDBJ whole genome shotgun (WGS) entry which is preliminary data.</text>
</comment>
<dbReference type="Proteomes" id="UP000187417">
    <property type="component" value="Unassembled WGS sequence"/>
</dbReference>
<organism evidence="1 2">
    <name type="scientific">Alistipes putredinis</name>
    <dbReference type="NCBI Taxonomy" id="28117"/>
    <lineage>
        <taxon>Bacteria</taxon>
        <taxon>Pseudomonadati</taxon>
        <taxon>Bacteroidota</taxon>
        <taxon>Bacteroidia</taxon>
        <taxon>Bacteroidales</taxon>
        <taxon>Rikenellaceae</taxon>
        <taxon>Alistipes</taxon>
    </lineage>
</organism>
<evidence type="ECO:0000313" key="1">
    <source>
        <dbReference type="EMBL" id="OKY92980.1"/>
    </source>
</evidence>
<gene>
    <name evidence="1" type="ORF">BHV66_10485</name>
</gene>
<proteinExistence type="predicted"/>
<dbReference type="STRING" id="28117.BHV66_10485"/>
<reference evidence="1 2" key="1">
    <citation type="journal article" date="2016" name="Nat. Biotechnol.">
        <title>Measurement of bacterial replication rates in microbial communities.</title>
        <authorList>
            <person name="Brown C.T."/>
            <person name="Olm M.R."/>
            <person name="Thomas B.C."/>
            <person name="Banfield J.F."/>
        </authorList>
    </citation>
    <scope>NUCLEOTIDE SEQUENCE [LARGE SCALE GENOMIC DNA]</scope>
    <source>
        <strain evidence="1">CAG:67_53_122</strain>
    </source>
</reference>
<sequence>MAELVRTVNFAETFAALRLGESVEFSVAEFTESSVRANASRYCKGKNIKLSVSALRGTGVIKVTRKS</sequence>
<evidence type="ECO:0000313" key="2">
    <source>
        <dbReference type="Proteomes" id="UP000187417"/>
    </source>
</evidence>
<dbReference type="EMBL" id="MNQH01000049">
    <property type="protein sequence ID" value="OKY92980.1"/>
    <property type="molecule type" value="Genomic_DNA"/>
</dbReference>